<dbReference type="OrthoDB" id="2166423at2"/>
<accession>A0A0R1U2M4</accession>
<organism evidence="1 2">
    <name type="scientific">Lacticaseibacillus pantheris DSM 15945 = JCM 12539 = NBRC 106106</name>
    <dbReference type="NCBI Taxonomy" id="1423783"/>
    <lineage>
        <taxon>Bacteria</taxon>
        <taxon>Bacillati</taxon>
        <taxon>Bacillota</taxon>
        <taxon>Bacilli</taxon>
        <taxon>Lactobacillales</taxon>
        <taxon>Lactobacillaceae</taxon>
        <taxon>Lacticaseibacillus</taxon>
    </lineage>
</organism>
<dbReference type="Proteomes" id="UP000051922">
    <property type="component" value="Unassembled WGS sequence"/>
</dbReference>
<dbReference type="InterPro" id="IPR013321">
    <property type="entry name" value="Arc_rbn_hlx_hlx"/>
</dbReference>
<dbReference type="PATRIC" id="fig|1423783.4.peg.2229"/>
<gene>
    <name evidence="1" type="ORF">FC50_GL002176</name>
</gene>
<reference evidence="1 2" key="1">
    <citation type="journal article" date="2015" name="Genome Announc.">
        <title>Expanding the biotechnology potential of lactobacilli through comparative genomics of 213 strains and associated genera.</title>
        <authorList>
            <person name="Sun Z."/>
            <person name="Harris H.M."/>
            <person name="McCann A."/>
            <person name="Guo C."/>
            <person name="Argimon S."/>
            <person name="Zhang W."/>
            <person name="Yang X."/>
            <person name="Jeffery I.B."/>
            <person name="Cooney J.C."/>
            <person name="Kagawa T.F."/>
            <person name="Liu W."/>
            <person name="Song Y."/>
            <person name="Salvetti E."/>
            <person name="Wrobel A."/>
            <person name="Rasinkangas P."/>
            <person name="Parkhill J."/>
            <person name="Rea M.C."/>
            <person name="O'Sullivan O."/>
            <person name="Ritari J."/>
            <person name="Douillard F.P."/>
            <person name="Paul Ross R."/>
            <person name="Yang R."/>
            <person name="Briner A.E."/>
            <person name="Felis G.E."/>
            <person name="de Vos W.M."/>
            <person name="Barrangou R."/>
            <person name="Klaenhammer T.R."/>
            <person name="Caufield P.W."/>
            <person name="Cui Y."/>
            <person name="Zhang H."/>
            <person name="O'Toole P.W."/>
        </authorList>
    </citation>
    <scope>NUCLEOTIDE SEQUENCE [LARGE SCALE GENOMIC DNA]</scope>
    <source>
        <strain evidence="1 2">DSM 15945</strain>
    </source>
</reference>
<evidence type="ECO:0008006" key="3">
    <source>
        <dbReference type="Google" id="ProtNLM"/>
    </source>
</evidence>
<keyword evidence="2" id="KW-1185">Reference proteome</keyword>
<dbReference type="GO" id="GO:0006355">
    <property type="term" value="P:regulation of DNA-templated transcription"/>
    <property type="evidence" value="ECO:0007669"/>
    <property type="project" value="InterPro"/>
</dbReference>
<dbReference type="STRING" id="1423783.FC50_GL002176"/>
<name>A0A0R1U2M4_9LACO</name>
<dbReference type="EMBL" id="AZFJ01000017">
    <property type="protein sequence ID" value="KRL87596.1"/>
    <property type="molecule type" value="Genomic_DNA"/>
</dbReference>
<proteinExistence type="predicted"/>
<dbReference type="RefSeq" id="WP_056956252.1">
    <property type="nucleotide sequence ID" value="NZ_AZFJ01000017.1"/>
</dbReference>
<sequence length="83" mass="9367">MSDYQDKLSVSMDASVEEKIEAYCELNDVDMQTAVQEALNEFINMHGEEIAQLIAGYRAMGNLNEEICDEFTACEAEAYSHFC</sequence>
<evidence type="ECO:0000313" key="1">
    <source>
        <dbReference type="EMBL" id="KRL87596.1"/>
    </source>
</evidence>
<dbReference type="Gene3D" id="1.10.1220.10">
    <property type="entry name" value="Met repressor-like"/>
    <property type="match status" value="1"/>
</dbReference>
<dbReference type="AlphaFoldDB" id="A0A0R1U2M4"/>
<evidence type="ECO:0000313" key="2">
    <source>
        <dbReference type="Proteomes" id="UP000051922"/>
    </source>
</evidence>
<comment type="caution">
    <text evidence="1">The sequence shown here is derived from an EMBL/GenBank/DDBJ whole genome shotgun (WGS) entry which is preliminary data.</text>
</comment>
<protein>
    <recommendedName>
        <fullName evidence="3">CopG family transcriptional regulator</fullName>
    </recommendedName>
</protein>